<dbReference type="AlphaFoldDB" id="A0A9X3DAA4"/>
<organism evidence="2 3">
    <name type="scientific">Pedobacter agri</name>
    <dbReference type="NCBI Taxonomy" id="454586"/>
    <lineage>
        <taxon>Bacteria</taxon>
        <taxon>Pseudomonadati</taxon>
        <taxon>Bacteroidota</taxon>
        <taxon>Sphingobacteriia</taxon>
        <taxon>Sphingobacteriales</taxon>
        <taxon>Sphingobacteriaceae</taxon>
        <taxon>Pedobacter</taxon>
    </lineage>
</organism>
<dbReference type="CDD" id="cd03801">
    <property type="entry name" value="GT4_PimA-like"/>
    <property type="match status" value="1"/>
</dbReference>
<protein>
    <submittedName>
        <fullName evidence="2">Glycosyltransferase family 4 protein</fullName>
    </submittedName>
</protein>
<feature type="domain" description="Glycosyl transferase family 1" evidence="1">
    <location>
        <begin position="212"/>
        <end position="364"/>
    </location>
</feature>
<accession>A0A9X3DAA4</accession>
<dbReference type="Gene3D" id="3.40.50.2000">
    <property type="entry name" value="Glycogen Phosphorylase B"/>
    <property type="match status" value="2"/>
</dbReference>
<sequence length="387" mass="44223">MYNQKKPRVTVSCGTKFHSDYTSFQLQQHGLLQQVITAHPKRRYLNRVNLIKKSVTFFPPIFALSYILNRIFGSSNKLSKWLDFNLPVLFDWFAAKKLKNTNVLLTWAWSGLSSIKQIRKQGGIALVEECGSCNKFQNELLEEEYQHLGLKFETPTPNFIIERQLEEAKIADYLLCPSQHVINSFVTNGIEKEKCILIPYGVNLGIFKPEWLKKEEFTLICVGTVGVRKGYLYLFRALEIISKKIPVKCIIIGRTENQFQPYFDKHKHLFTHYEHIAHHELGKYYNQASLFVFPSLDEGMALVQLEAMACGLPIICTTNSGGDSAVTDGIEGCVVPIRNAEAIAEKVISLYKNPELLKEMSSNAHLKAQEFTWDKYGEKLATFIKSL</sequence>
<dbReference type="RefSeq" id="WP_266268434.1">
    <property type="nucleotide sequence ID" value="NZ_JAPJUH010000001.1"/>
</dbReference>
<dbReference type="EMBL" id="JAPJUH010000001">
    <property type="protein sequence ID" value="MCX3263647.1"/>
    <property type="molecule type" value="Genomic_DNA"/>
</dbReference>
<evidence type="ECO:0000313" key="3">
    <source>
        <dbReference type="Proteomes" id="UP001142592"/>
    </source>
</evidence>
<proteinExistence type="predicted"/>
<name>A0A9X3DAA4_9SPHI</name>
<dbReference type="PANTHER" id="PTHR45947">
    <property type="entry name" value="SULFOQUINOVOSYL TRANSFERASE SQD2"/>
    <property type="match status" value="1"/>
</dbReference>
<keyword evidence="3" id="KW-1185">Reference proteome</keyword>
<reference evidence="2" key="1">
    <citation type="submission" date="2022-11" db="EMBL/GenBank/DDBJ databases">
        <authorList>
            <person name="Graham C."/>
            <person name="Newman J.D."/>
        </authorList>
    </citation>
    <scope>NUCLEOTIDE SEQUENCE</scope>
    <source>
        <strain evidence="2">DSM 19486</strain>
    </source>
</reference>
<dbReference type="InterPro" id="IPR001296">
    <property type="entry name" value="Glyco_trans_1"/>
</dbReference>
<gene>
    <name evidence="2" type="ORF">OQZ29_02765</name>
</gene>
<evidence type="ECO:0000313" key="2">
    <source>
        <dbReference type="EMBL" id="MCX3263647.1"/>
    </source>
</evidence>
<dbReference type="SUPFAM" id="SSF53756">
    <property type="entry name" value="UDP-Glycosyltransferase/glycogen phosphorylase"/>
    <property type="match status" value="1"/>
</dbReference>
<dbReference type="Proteomes" id="UP001142592">
    <property type="component" value="Unassembled WGS sequence"/>
</dbReference>
<dbReference type="GO" id="GO:0016757">
    <property type="term" value="F:glycosyltransferase activity"/>
    <property type="evidence" value="ECO:0007669"/>
    <property type="project" value="InterPro"/>
</dbReference>
<dbReference type="InterPro" id="IPR050194">
    <property type="entry name" value="Glycosyltransferase_grp1"/>
</dbReference>
<dbReference type="PANTHER" id="PTHR45947:SF3">
    <property type="entry name" value="SULFOQUINOVOSYL TRANSFERASE SQD2"/>
    <property type="match status" value="1"/>
</dbReference>
<dbReference type="Pfam" id="PF00534">
    <property type="entry name" value="Glycos_transf_1"/>
    <property type="match status" value="1"/>
</dbReference>
<evidence type="ECO:0000259" key="1">
    <source>
        <dbReference type="Pfam" id="PF00534"/>
    </source>
</evidence>
<comment type="caution">
    <text evidence="2">The sequence shown here is derived from an EMBL/GenBank/DDBJ whole genome shotgun (WGS) entry which is preliminary data.</text>
</comment>